<reference evidence="1 2" key="1">
    <citation type="journal article" date="2015" name="Genome Biol. Evol.">
        <title>Comparative Genomics of a Bacterivorous Green Alga Reveals Evolutionary Causalities and Consequences of Phago-Mixotrophic Mode of Nutrition.</title>
        <authorList>
            <person name="Burns J.A."/>
            <person name="Paasch A."/>
            <person name="Narechania A."/>
            <person name="Kim E."/>
        </authorList>
    </citation>
    <scope>NUCLEOTIDE SEQUENCE [LARGE SCALE GENOMIC DNA]</scope>
    <source>
        <strain evidence="1 2">PLY_AMNH</strain>
    </source>
</reference>
<name>A0AAE0LBK7_9CHLO</name>
<gene>
    <name evidence="1" type="ORF">CYMTET_12905</name>
</gene>
<dbReference type="Proteomes" id="UP001190700">
    <property type="component" value="Unassembled WGS sequence"/>
</dbReference>
<proteinExistence type="predicted"/>
<organism evidence="1 2">
    <name type="scientific">Cymbomonas tetramitiformis</name>
    <dbReference type="NCBI Taxonomy" id="36881"/>
    <lineage>
        <taxon>Eukaryota</taxon>
        <taxon>Viridiplantae</taxon>
        <taxon>Chlorophyta</taxon>
        <taxon>Pyramimonadophyceae</taxon>
        <taxon>Pyramimonadales</taxon>
        <taxon>Pyramimonadaceae</taxon>
        <taxon>Cymbomonas</taxon>
    </lineage>
</organism>
<protein>
    <submittedName>
        <fullName evidence="1">Uncharacterized protein</fullName>
    </submittedName>
</protein>
<comment type="caution">
    <text evidence="1">The sequence shown here is derived from an EMBL/GenBank/DDBJ whole genome shotgun (WGS) entry which is preliminary data.</text>
</comment>
<dbReference type="AlphaFoldDB" id="A0AAE0LBK7"/>
<sequence length="148" mass="17022">MTTHFNHSVIGRHVLHDCQAKYEPASTSPPQDNDTRGGWKGAFHLARWYMENQVLPVIGGLIRKLEPGHTLKYGGASVYILNTDVQDARKRFANDLIKRFFNDLMVCKLEDWCVSTLLDPRYKMLQFKNIERWERGTLTKSPVITCVG</sequence>
<accession>A0AAE0LBK7</accession>
<evidence type="ECO:0000313" key="2">
    <source>
        <dbReference type="Proteomes" id="UP001190700"/>
    </source>
</evidence>
<evidence type="ECO:0000313" key="1">
    <source>
        <dbReference type="EMBL" id="KAK3279198.1"/>
    </source>
</evidence>
<keyword evidence="2" id="KW-1185">Reference proteome</keyword>
<dbReference type="EMBL" id="LGRX02005079">
    <property type="protein sequence ID" value="KAK3279198.1"/>
    <property type="molecule type" value="Genomic_DNA"/>
</dbReference>